<dbReference type="SUPFAM" id="SSF56281">
    <property type="entry name" value="Metallo-hydrolase/oxidoreductase"/>
    <property type="match status" value="1"/>
</dbReference>
<evidence type="ECO:0000313" key="4">
    <source>
        <dbReference type="Proteomes" id="UP001499987"/>
    </source>
</evidence>
<dbReference type="PANTHER" id="PTHR15032:SF4">
    <property type="entry name" value="N-ACYL-PHOSPHATIDYLETHANOLAMINE-HYDROLYZING PHOSPHOLIPASE D"/>
    <property type="match status" value="1"/>
</dbReference>
<organism evidence="3 4">
    <name type="scientific">Kitasatospora arboriphila</name>
    <dbReference type="NCBI Taxonomy" id="258052"/>
    <lineage>
        <taxon>Bacteria</taxon>
        <taxon>Bacillati</taxon>
        <taxon>Actinomycetota</taxon>
        <taxon>Actinomycetes</taxon>
        <taxon>Kitasatosporales</taxon>
        <taxon>Streptomycetaceae</taxon>
        <taxon>Kitasatospora</taxon>
    </lineage>
</organism>
<gene>
    <name evidence="3" type="ORF">GCM10009663_06390</name>
</gene>
<keyword evidence="1" id="KW-1133">Transmembrane helix</keyword>
<feature type="domain" description="Metallo-beta-lactamase" evidence="2">
    <location>
        <begin position="168"/>
        <end position="363"/>
    </location>
</feature>
<dbReference type="EMBL" id="BAAALD010000004">
    <property type="protein sequence ID" value="GAA1070485.1"/>
    <property type="molecule type" value="Genomic_DNA"/>
</dbReference>
<sequence length="416" mass="45626">MDGNNRAGRTRCPLGVPVAGRTISEARHTVGDERAGARMTEVRPTGSTGRRGRLLALTALAAAAGGAAWALRDLPAAFGGRPDGEREERIRRSPQYRDGVFHNAPSELARASTPGAETVRRMLFDREGRTPALPVPTVRPQHGERPAEGVEVVWYGHASVLVEIEGSRVLLDPIWSDRCSPSAHVGPKRLHPVPAALSELPPVDAVLISHDHYDHLDMATVKRLVTLQSAPFLVPLGIGSHLRRWGVPEHRIIELDWDETCTLGSLTLTLTSAHHFSGRGTTRNTTLWGSWVIAGPNRKVYYTGDSGYFEGYARIGEQHGPFDAALVQIGAYDEAWADIHMTPEDAVRAHRELQAGLLVPVHWCTFNLGLHPWAEPIERLLVEAKAQAVPLVVPRPGERVDVDQPQELDGWWETVA</sequence>
<dbReference type="PANTHER" id="PTHR15032">
    <property type="entry name" value="N-ACYL-PHOSPHATIDYLETHANOLAMINE-HYDROLYZING PHOSPHOLIPASE D"/>
    <property type="match status" value="1"/>
</dbReference>
<comment type="caution">
    <text evidence="3">The sequence shown here is derived from an EMBL/GenBank/DDBJ whole genome shotgun (WGS) entry which is preliminary data.</text>
</comment>
<evidence type="ECO:0000313" key="3">
    <source>
        <dbReference type="EMBL" id="GAA1070485.1"/>
    </source>
</evidence>
<accession>A0ABN1TCB1</accession>
<reference evidence="3 4" key="1">
    <citation type="journal article" date="2019" name="Int. J. Syst. Evol. Microbiol.">
        <title>The Global Catalogue of Microorganisms (GCM) 10K type strain sequencing project: providing services to taxonomists for standard genome sequencing and annotation.</title>
        <authorList>
            <consortium name="The Broad Institute Genomics Platform"/>
            <consortium name="The Broad Institute Genome Sequencing Center for Infectious Disease"/>
            <person name="Wu L."/>
            <person name="Ma J."/>
        </authorList>
    </citation>
    <scope>NUCLEOTIDE SEQUENCE [LARGE SCALE GENOMIC DNA]</scope>
    <source>
        <strain evidence="3 4">JCM 13002</strain>
    </source>
</reference>
<proteinExistence type="predicted"/>
<dbReference type="Pfam" id="PF12706">
    <property type="entry name" value="Lactamase_B_2"/>
    <property type="match status" value="1"/>
</dbReference>
<dbReference type="Gene3D" id="3.60.15.10">
    <property type="entry name" value="Ribonuclease Z/Hydroxyacylglutathione hydrolase-like"/>
    <property type="match status" value="1"/>
</dbReference>
<protein>
    <submittedName>
        <fullName evidence="3">MBL fold metallo-hydrolase</fullName>
    </submittedName>
</protein>
<evidence type="ECO:0000256" key="1">
    <source>
        <dbReference type="SAM" id="Phobius"/>
    </source>
</evidence>
<keyword evidence="1" id="KW-0472">Membrane</keyword>
<dbReference type="InterPro" id="IPR036866">
    <property type="entry name" value="RibonucZ/Hydroxyglut_hydro"/>
</dbReference>
<feature type="transmembrane region" description="Helical" evidence="1">
    <location>
        <begin position="54"/>
        <end position="71"/>
    </location>
</feature>
<evidence type="ECO:0000259" key="2">
    <source>
        <dbReference type="Pfam" id="PF12706"/>
    </source>
</evidence>
<dbReference type="Proteomes" id="UP001499987">
    <property type="component" value="Unassembled WGS sequence"/>
</dbReference>
<keyword evidence="1" id="KW-0812">Transmembrane</keyword>
<dbReference type="InterPro" id="IPR001279">
    <property type="entry name" value="Metallo-B-lactamas"/>
</dbReference>
<keyword evidence="4" id="KW-1185">Reference proteome</keyword>
<name>A0ABN1TCB1_9ACTN</name>